<sequence length="75" mass="8274">MPTYRTLARRLSALGVLAGIVHLLVPNRLLTAAEWGYDRLLAVEFVPRSAATRRVRLIGLLMLGGAALCYRLLGR</sequence>
<dbReference type="KEGG" id="haj:DU500_13545"/>
<dbReference type="EMBL" id="CP031150">
    <property type="protein sequence ID" value="AXG07364.1"/>
    <property type="molecule type" value="Genomic_DNA"/>
</dbReference>
<keyword evidence="1" id="KW-1133">Transmembrane helix</keyword>
<feature type="transmembrane region" description="Helical" evidence="1">
    <location>
        <begin position="56"/>
        <end position="73"/>
    </location>
</feature>
<dbReference type="RefSeq" id="WP_114586493.1">
    <property type="nucleotide sequence ID" value="NZ_CP031150.1"/>
</dbReference>
<proteinExistence type="predicted"/>
<reference evidence="2 3" key="1">
    <citation type="submission" date="2018-07" db="EMBL/GenBank/DDBJ databases">
        <title>Genome sequences of Haloplanus sp. CBA1113.</title>
        <authorList>
            <person name="Kim Y.B."/>
            <person name="Roh S.W."/>
        </authorList>
    </citation>
    <scope>NUCLEOTIDE SEQUENCE [LARGE SCALE GENOMIC DNA]</scope>
    <source>
        <strain evidence="2 3">CBA1113</strain>
    </source>
</reference>
<evidence type="ECO:0000313" key="2">
    <source>
        <dbReference type="EMBL" id="AXG07364.1"/>
    </source>
</evidence>
<dbReference type="GeneID" id="37284428"/>
<organism evidence="2 3">
    <name type="scientific">Haloplanus rubicundus</name>
    <dbReference type="NCBI Taxonomy" id="1547898"/>
    <lineage>
        <taxon>Archaea</taxon>
        <taxon>Methanobacteriati</taxon>
        <taxon>Methanobacteriota</taxon>
        <taxon>Stenosarchaea group</taxon>
        <taxon>Halobacteria</taxon>
        <taxon>Halobacteriales</taxon>
        <taxon>Haloferacaceae</taxon>
        <taxon>Haloplanus</taxon>
    </lineage>
</organism>
<evidence type="ECO:0000256" key="1">
    <source>
        <dbReference type="SAM" id="Phobius"/>
    </source>
</evidence>
<keyword evidence="3" id="KW-1185">Reference proteome</keyword>
<dbReference type="AlphaFoldDB" id="A0A345E592"/>
<gene>
    <name evidence="2" type="ORF">DU500_13545</name>
</gene>
<accession>A0A345E592</accession>
<evidence type="ECO:0000313" key="3">
    <source>
        <dbReference type="Proteomes" id="UP000253273"/>
    </source>
</evidence>
<name>A0A345E592_9EURY</name>
<keyword evidence="1" id="KW-0472">Membrane</keyword>
<dbReference type="Proteomes" id="UP000253273">
    <property type="component" value="Chromosome"/>
</dbReference>
<dbReference type="OrthoDB" id="245407at2157"/>
<keyword evidence="1" id="KW-0812">Transmembrane</keyword>
<protein>
    <submittedName>
        <fullName evidence="2">Uncharacterized protein</fullName>
    </submittedName>
</protein>